<name>A0A342RZD3_9FLOR</name>
<dbReference type="PIRSF" id="PIRSF002155">
    <property type="entry name" value="Ribosomal_L1"/>
    <property type="match status" value="1"/>
</dbReference>
<dbReference type="PANTHER" id="PTHR36427:SF3">
    <property type="entry name" value="LARGE RIBOSOMAL SUBUNIT PROTEIN UL1M"/>
    <property type="match status" value="1"/>
</dbReference>
<gene>
    <name evidence="9" type="primary">rpl1</name>
</gene>
<evidence type="ECO:0000256" key="4">
    <source>
        <dbReference type="ARBA" id="ARBA00022884"/>
    </source>
</evidence>
<sequence>MRKYSRRFQQIVQKISKNKLYSPLEAIELLQVLSNVKFIETMEAHIVLGLDPKYADQQLRSTVILPKGTGKIVKVAVVTKGEKVSEAISAKADIVGSEDLIDQIFQGRLDFDKLIATPDVMPLIARLGRVLGPRGLMPSPKAGTVTNDLKRSVAEFKAGKLEYRVDRSGVLHVALGKLNFLSNDLYLNLISLQESVDKNRPSGSKGKYWKSVYLSSTMGPSIPIDINLLKNNGINY</sequence>
<dbReference type="GO" id="GO:0015934">
    <property type="term" value="C:large ribosomal subunit"/>
    <property type="evidence" value="ECO:0007669"/>
    <property type="project" value="InterPro"/>
</dbReference>
<dbReference type="InterPro" id="IPR023674">
    <property type="entry name" value="Ribosomal_uL1-like"/>
</dbReference>
<comment type="function">
    <text evidence="7">Binds directly to 23S rRNA. Might be involved in E site tRNA release.</text>
</comment>
<organism evidence="9">
    <name type="scientific">Mastocarpus papillatus</name>
    <dbReference type="NCBI Taxonomy" id="31436"/>
    <lineage>
        <taxon>Eukaryota</taxon>
        <taxon>Rhodophyta</taxon>
        <taxon>Florideophyceae</taxon>
        <taxon>Rhodymeniophycidae</taxon>
        <taxon>Gigartinales</taxon>
        <taxon>Phyllophoraceae</taxon>
        <taxon>Mastocarpus</taxon>
    </lineage>
</organism>
<keyword evidence="5 8" id="KW-0689">Ribosomal protein</keyword>
<dbReference type="InterPro" id="IPR023673">
    <property type="entry name" value="Ribosomal_uL1_CS"/>
</dbReference>
<keyword evidence="4" id="KW-0694">RNA-binding</keyword>
<dbReference type="Pfam" id="PF00687">
    <property type="entry name" value="Ribosomal_L1"/>
    <property type="match status" value="1"/>
</dbReference>
<accession>A0A342RZD3</accession>
<keyword evidence="3" id="KW-0699">rRNA-binding</keyword>
<evidence type="ECO:0000256" key="1">
    <source>
        <dbReference type="ARBA" id="ARBA00010531"/>
    </source>
</evidence>
<dbReference type="AlphaFoldDB" id="A0A342RZD3"/>
<evidence type="ECO:0000313" key="9">
    <source>
        <dbReference type="EMBL" id="AOL58079.1"/>
    </source>
</evidence>
<dbReference type="InterPro" id="IPR028364">
    <property type="entry name" value="Ribosomal_uL1/biogenesis"/>
</dbReference>
<dbReference type="PROSITE" id="PS01199">
    <property type="entry name" value="RIBOSOMAL_L1"/>
    <property type="match status" value="1"/>
</dbReference>
<dbReference type="RefSeq" id="YP_009295595.1">
    <property type="nucleotide sequence ID" value="NC_031167.1"/>
</dbReference>
<dbReference type="Gene3D" id="3.30.190.20">
    <property type="match status" value="1"/>
</dbReference>
<comment type="subunit">
    <text evidence="2">Part of the 50S ribosomal subunit.</text>
</comment>
<dbReference type="GO" id="GO:0006412">
    <property type="term" value="P:translation"/>
    <property type="evidence" value="ECO:0007669"/>
    <property type="project" value="InterPro"/>
</dbReference>
<dbReference type="HAMAP" id="MF_01318_B">
    <property type="entry name" value="Ribosomal_uL1_B"/>
    <property type="match status" value="1"/>
</dbReference>
<reference evidence="9" key="1">
    <citation type="journal article" date="2016" name="Mitochondrial DNA Part B Resour">
        <title>Organellar genome analysis of the heteromorphic red alga Mastocarpus papillatus (Phyllophoraceae, Rhodophyta).</title>
        <authorList>
            <person name="Hughey J.R."/>
            <person name="Mumford T.F."/>
            <person name="Navarrete-Fernandez T.M."/>
            <person name="Huber S.R."/>
            <person name="Freese J.M."/>
            <person name="Murray E.M.C."/>
            <person name="Sissini M.N."/>
            <person name="Gentilhomme A."/>
        </authorList>
    </citation>
    <scope>NUCLEOTIDE SEQUENCE</scope>
</reference>
<dbReference type="FunFam" id="3.40.50.790:FF:000001">
    <property type="entry name" value="50S ribosomal protein L1"/>
    <property type="match status" value="1"/>
</dbReference>
<geneLocation type="plastid" evidence="9"/>
<evidence type="ECO:0000256" key="5">
    <source>
        <dbReference type="ARBA" id="ARBA00022980"/>
    </source>
</evidence>
<dbReference type="GO" id="GO:0003735">
    <property type="term" value="F:structural constituent of ribosome"/>
    <property type="evidence" value="ECO:0007669"/>
    <property type="project" value="InterPro"/>
</dbReference>
<evidence type="ECO:0000256" key="3">
    <source>
        <dbReference type="ARBA" id="ARBA00022730"/>
    </source>
</evidence>
<dbReference type="Gene3D" id="3.40.50.790">
    <property type="match status" value="1"/>
</dbReference>
<dbReference type="EMBL" id="KX525588">
    <property type="protein sequence ID" value="AOL58079.1"/>
    <property type="molecule type" value="Genomic_DNA"/>
</dbReference>
<evidence type="ECO:0000256" key="6">
    <source>
        <dbReference type="ARBA" id="ARBA00023274"/>
    </source>
</evidence>
<dbReference type="InterPro" id="IPR002143">
    <property type="entry name" value="Ribosomal_uL1"/>
</dbReference>
<dbReference type="NCBIfam" id="TIGR01169">
    <property type="entry name" value="rplA_bact"/>
    <property type="match status" value="1"/>
</dbReference>
<dbReference type="InterPro" id="IPR016095">
    <property type="entry name" value="Ribosomal_uL1_3-a/b-sand"/>
</dbReference>
<dbReference type="GO" id="GO:0019843">
    <property type="term" value="F:rRNA binding"/>
    <property type="evidence" value="ECO:0007669"/>
    <property type="project" value="UniProtKB-KW"/>
</dbReference>
<evidence type="ECO:0000256" key="2">
    <source>
        <dbReference type="ARBA" id="ARBA00011838"/>
    </source>
</evidence>
<dbReference type="GeneID" id="29072045"/>
<keyword evidence="9" id="KW-0934">Plastid</keyword>
<comment type="similarity">
    <text evidence="1 8">Belongs to the universal ribosomal protein uL1 family.</text>
</comment>
<evidence type="ECO:0000256" key="7">
    <source>
        <dbReference type="ARBA" id="ARBA00025388"/>
    </source>
</evidence>
<dbReference type="PANTHER" id="PTHR36427">
    <property type="entry name" value="54S RIBOSOMAL PROTEIN L1, MITOCHONDRIAL"/>
    <property type="match status" value="1"/>
</dbReference>
<proteinExistence type="inferred from homology"/>
<keyword evidence="6 8" id="KW-0687">Ribonucleoprotein</keyword>
<dbReference type="SUPFAM" id="SSF56808">
    <property type="entry name" value="Ribosomal protein L1"/>
    <property type="match status" value="1"/>
</dbReference>
<protein>
    <recommendedName>
        <fullName evidence="8">Ribosomal protein</fullName>
    </recommendedName>
</protein>
<dbReference type="CDD" id="cd00403">
    <property type="entry name" value="Ribosomal_L1"/>
    <property type="match status" value="1"/>
</dbReference>
<dbReference type="InterPro" id="IPR005878">
    <property type="entry name" value="Ribosom_uL1_bac-type"/>
</dbReference>
<evidence type="ECO:0000256" key="8">
    <source>
        <dbReference type="RuleBase" id="RU000659"/>
    </source>
</evidence>